<keyword evidence="3" id="KW-1185">Reference proteome</keyword>
<evidence type="ECO:0000256" key="1">
    <source>
        <dbReference type="SAM" id="MobiDB-lite"/>
    </source>
</evidence>
<proteinExistence type="predicted"/>
<feature type="region of interest" description="Disordered" evidence="1">
    <location>
        <begin position="19"/>
        <end position="42"/>
    </location>
</feature>
<evidence type="ECO:0000313" key="3">
    <source>
        <dbReference type="Proteomes" id="UP000301309"/>
    </source>
</evidence>
<organism evidence="2 3">
    <name type="scientific">Streptomyces violaceusniger</name>
    <dbReference type="NCBI Taxonomy" id="68280"/>
    <lineage>
        <taxon>Bacteria</taxon>
        <taxon>Bacillati</taxon>
        <taxon>Actinomycetota</taxon>
        <taxon>Actinomycetes</taxon>
        <taxon>Kitasatosporales</taxon>
        <taxon>Streptomycetaceae</taxon>
        <taxon>Streptomyces</taxon>
        <taxon>Streptomyces violaceusniger group</taxon>
    </lineage>
</organism>
<dbReference type="Pfam" id="PF11452">
    <property type="entry name" value="DUF3000"/>
    <property type="match status" value="1"/>
</dbReference>
<reference evidence="2 3" key="1">
    <citation type="journal article" date="2020" name="Int. J. Syst. Evol. Microbiol.">
        <title>Reclassification of Streptomyces castelarensis and Streptomyces sporoclivatus as later heterotypic synonyms of Streptomyces antimycoticus.</title>
        <authorList>
            <person name="Komaki H."/>
            <person name="Tamura T."/>
        </authorList>
    </citation>
    <scope>NUCLEOTIDE SEQUENCE [LARGE SCALE GENOMIC DNA]</scope>
    <source>
        <strain evidence="2 3">NBRC 13459</strain>
    </source>
</reference>
<comment type="caution">
    <text evidence="2">The sequence shown here is derived from an EMBL/GenBank/DDBJ whole genome shotgun (WGS) entry which is preliminary data.</text>
</comment>
<accession>A0A4D4LDZ1</accession>
<feature type="compositionally biased region" description="Basic residues" evidence="1">
    <location>
        <begin position="235"/>
        <end position="247"/>
    </location>
</feature>
<feature type="region of interest" description="Disordered" evidence="1">
    <location>
        <begin position="232"/>
        <end position="276"/>
    </location>
</feature>
<gene>
    <name evidence="2" type="ORF">SVIO_079330</name>
</gene>
<dbReference type="AlphaFoldDB" id="A0A4D4LDZ1"/>
<feature type="region of interest" description="Disordered" evidence="1">
    <location>
        <begin position="184"/>
        <end position="218"/>
    </location>
</feature>
<protein>
    <recommendedName>
        <fullName evidence="4">DUF3000 domain-containing protein</fullName>
    </recommendedName>
</protein>
<dbReference type="InterPro" id="IPR021555">
    <property type="entry name" value="DUF3000"/>
</dbReference>
<feature type="compositionally biased region" description="Basic and acidic residues" evidence="1">
    <location>
        <begin position="251"/>
        <end position="268"/>
    </location>
</feature>
<feature type="compositionally biased region" description="Low complexity" evidence="1">
    <location>
        <begin position="26"/>
        <end position="42"/>
    </location>
</feature>
<sequence>MFLPVRALSAPSLPGMAAVQGHLSNGADGPDGTDAGGEDTPPAFRHAVAALRGVRVRPEVELDPTPPPRRLAPYSYALEAVVTGAAGDDEELAEGRLILLHDPAGHDAWRGTFRLVTLVHADLEPEIAADPLLPEVCWSWLTGALEARGLPYGEPSGTVTRASSHYFGAMGEREPSTRIEIRASWTPSDHPPPNRPTPARAARSRRERAPPNGWACRTPRDTWPRGATCCARSRACPRRGPRRRGSSHCRSGGDLRHAEPRDVRDVRKMTPSFRMS</sequence>
<dbReference type="EMBL" id="BJHW01000001">
    <property type="protein sequence ID" value="GDY57310.1"/>
    <property type="molecule type" value="Genomic_DNA"/>
</dbReference>
<dbReference type="Proteomes" id="UP000301309">
    <property type="component" value="Unassembled WGS sequence"/>
</dbReference>
<name>A0A4D4LDZ1_STRVO</name>
<evidence type="ECO:0000313" key="2">
    <source>
        <dbReference type="EMBL" id="GDY57310.1"/>
    </source>
</evidence>
<evidence type="ECO:0008006" key="4">
    <source>
        <dbReference type="Google" id="ProtNLM"/>
    </source>
</evidence>